<evidence type="ECO:0000256" key="5">
    <source>
        <dbReference type="RuleBase" id="RU361279"/>
    </source>
</evidence>
<feature type="binding site" evidence="4">
    <location>
        <position position="59"/>
    </location>
    <ligand>
        <name>substrate</name>
    </ligand>
</feature>
<evidence type="ECO:0000313" key="7">
    <source>
        <dbReference type="Proteomes" id="UP001642900"/>
    </source>
</evidence>
<evidence type="ECO:0000313" key="6">
    <source>
        <dbReference type="EMBL" id="NGO49583.1"/>
    </source>
</evidence>
<accession>A0A6G4W5Q6</accession>
<dbReference type="AlphaFoldDB" id="A0A6G4W5Q6"/>
<gene>
    <name evidence="6" type="ORF">G6N73_00075</name>
</gene>
<dbReference type="RefSeq" id="WP_165021495.1">
    <property type="nucleotide sequence ID" value="NZ_JAAKZF010000001.1"/>
</dbReference>
<protein>
    <recommendedName>
        <fullName evidence="5">5-formyltetrahydrofolate cyclo-ligase</fullName>
        <ecNumber evidence="5">6.3.3.2</ecNumber>
    </recommendedName>
</protein>
<keyword evidence="5" id="KW-0479">Metal-binding</keyword>
<comment type="catalytic activity">
    <reaction evidence="5">
        <text>(6S)-5-formyl-5,6,7,8-tetrahydrofolate + ATP = (6R)-5,10-methenyltetrahydrofolate + ADP + phosphate</text>
        <dbReference type="Rhea" id="RHEA:10488"/>
        <dbReference type="ChEBI" id="CHEBI:30616"/>
        <dbReference type="ChEBI" id="CHEBI:43474"/>
        <dbReference type="ChEBI" id="CHEBI:57455"/>
        <dbReference type="ChEBI" id="CHEBI:57457"/>
        <dbReference type="ChEBI" id="CHEBI:456216"/>
        <dbReference type="EC" id="6.3.3.2"/>
    </reaction>
</comment>
<dbReference type="GO" id="GO:0009396">
    <property type="term" value="P:folic acid-containing compound biosynthetic process"/>
    <property type="evidence" value="ECO:0007669"/>
    <property type="project" value="TreeGrafter"/>
</dbReference>
<dbReference type="InterPro" id="IPR024185">
    <property type="entry name" value="FTHF_cligase-like_sf"/>
</dbReference>
<keyword evidence="7" id="KW-1185">Reference proteome</keyword>
<feature type="binding site" evidence="4">
    <location>
        <begin position="133"/>
        <end position="141"/>
    </location>
    <ligand>
        <name>ATP</name>
        <dbReference type="ChEBI" id="CHEBI:30616"/>
    </ligand>
</feature>
<organism evidence="6 7">
    <name type="scientific">Allomesorhizobium camelthorni</name>
    <dbReference type="NCBI Taxonomy" id="475069"/>
    <lineage>
        <taxon>Bacteria</taxon>
        <taxon>Pseudomonadati</taxon>
        <taxon>Pseudomonadota</taxon>
        <taxon>Alphaproteobacteria</taxon>
        <taxon>Hyphomicrobiales</taxon>
        <taxon>Phyllobacteriaceae</taxon>
        <taxon>Allomesorhizobium</taxon>
    </lineage>
</organism>
<evidence type="ECO:0000256" key="1">
    <source>
        <dbReference type="ARBA" id="ARBA00010638"/>
    </source>
</evidence>
<comment type="similarity">
    <text evidence="1 5">Belongs to the 5-formyltetrahydrofolate cyclo-ligase family.</text>
</comment>
<dbReference type="GO" id="GO:0035999">
    <property type="term" value="P:tetrahydrofolate interconversion"/>
    <property type="evidence" value="ECO:0007669"/>
    <property type="project" value="TreeGrafter"/>
</dbReference>
<dbReference type="GO" id="GO:0030272">
    <property type="term" value="F:5-formyltetrahydrofolate cyclo-ligase activity"/>
    <property type="evidence" value="ECO:0007669"/>
    <property type="project" value="UniProtKB-EC"/>
</dbReference>
<feature type="binding site" evidence="4">
    <location>
        <begin position="8"/>
        <end position="12"/>
    </location>
    <ligand>
        <name>ATP</name>
        <dbReference type="ChEBI" id="CHEBI:30616"/>
    </ligand>
</feature>
<comment type="caution">
    <text evidence="6">The sequence shown here is derived from an EMBL/GenBank/DDBJ whole genome shotgun (WGS) entry which is preliminary data.</text>
</comment>
<keyword evidence="6" id="KW-0436">Ligase</keyword>
<comment type="cofactor">
    <cofactor evidence="5">
        <name>Mg(2+)</name>
        <dbReference type="ChEBI" id="CHEBI:18420"/>
    </cofactor>
</comment>
<dbReference type="Proteomes" id="UP001642900">
    <property type="component" value="Unassembled WGS sequence"/>
</dbReference>
<dbReference type="EMBL" id="JAAKZF010000001">
    <property type="protein sequence ID" value="NGO49583.1"/>
    <property type="molecule type" value="Genomic_DNA"/>
</dbReference>
<reference evidence="6 7" key="1">
    <citation type="submission" date="2020-02" db="EMBL/GenBank/DDBJ databases">
        <title>Genome sequence of strain CCNWXJ40-4.</title>
        <authorList>
            <person name="Gao J."/>
            <person name="Sun J."/>
        </authorList>
    </citation>
    <scope>NUCLEOTIDE SEQUENCE [LARGE SCALE GENOMIC DNA]</scope>
    <source>
        <strain evidence="6 7">CCNWXJ 40-4</strain>
    </source>
</reference>
<evidence type="ECO:0000256" key="4">
    <source>
        <dbReference type="PIRSR" id="PIRSR006806-1"/>
    </source>
</evidence>
<dbReference type="NCBIfam" id="TIGR02727">
    <property type="entry name" value="MTHFS_bact"/>
    <property type="match status" value="1"/>
</dbReference>
<sequence length="199" mass="21695">MKQSNHMKKALRIEALARRDALDPVWRIEASLGMADHAAGRIEVEPGSAVSGFWPMRSEVDVRPLLFALAEKGARLCLPAIIDRTTIVFRELVRGAELVDTGFGTCGPAAGAAILEPELMLVPLAAFDARGHRIGYGAGYYDRAIERLHNLGKKPRLIGIAFDCQEVGLVPDEPHDVVISEILTESGLRRFGARDNVNS</sequence>
<keyword evidence="5" id="KW-0460">Magnesium</keyword>
<dbReference type="PANTHER" id="PTHR23407">
    <property type="entry name" value="ATPASE INHIBITOR/5-FORMYLTETRAHYDROFOLATE CYCLO-LIGASE"/>
    <property type="match status" value="1"/>
</dbReference>
<proteinExistence type="inferred from homology"/>
<evidence type="ECO:0000256" key="3">
    <source>
        <dbReference type="ARBA" id="ARBA00022840"/>
    </source>
</evidence>
<dbReference type="InterPro" id="IPR002698">
    <property type="entry name" value="FTHF_cligase"/>
</dbReference>
<dbReference type="SUPFAM" id="SSF100950">
    <property type="entry name" value="NagB/RpiA/CoA transferase-like"/>
    <property type="match status" value="1"/>
</dbReference>
<dbReference type="GO" id="GO:0005524">
    <property type="term" value="F:ATP binding"/>
    <property type="evidence" value="ECO:0007669"/>
    <property type="project" value="UniProtKB-KW"/>
</dbReference>
<dbReference type="Pfam" id="PF01812">
    <property type="entry name" value="5-FTHF_cyc-lig"/>
    <property type="match status" value="1"/>
</dbReference>
<dbReference type="PIRSF" id="PIRSF006806">
    <property type="entry name" value="FTHF_cligase"/>
    <property type="match status" value="1"/>
</dbReference>
<dbReference type="GO" id="GO:0046872">
    <property type="term" value="F:metal ion binding"/>
    <property type="evidence" value="ECO:0007669"/>
    <property type="project" value="UniProtKB-KW"/>
</dbReference>
<dbReference type="PANTHER" id="PTHR23407:SF1">
    <property type="entry name" value="5-FORMYLTETRAHYDROFOLATE CYCLO-LIGASE"/>
    <property type="match status" value="1"/>
</dbReference>
<name>A0A6G4W5Q6_9HYPH</name>
<keyword evidence="2 4" id="KW-0547">Nucleotide-binding</keyword>
<dbReference type="Gene3D" id="3.40.50.10420">
    <property type="entry name" value="NagB/RpiA/CoA transferase-like"/>
    <property type="match status" value="1"/>
</dbReference>
<dbReference type="EC" id="6.3.3.2" evidence="5"/>
<dbReference type="InterPro" id="IPR037171">
    <property type="entry name" value="NagB/RpiA_transferase-like"/>
</dbReference>
<keyword evidence="3 4" id="KW-0067">ATP-binding</keyword>
<evidence type="ECO:0000256" key="2">
    <source>
        <dbReference type="ARBA" id="ARBA00022741"/>
    </source>
</evidence>